<dbReference type="Proteomes" id="UP000675881">
    <property type="component" value="Chromosome 3"/>
</dbReference>
<name>A0A7R8H6P1_LEPSM</name>
<reference evidence="2" key="1">
    <citation type="submission" date="2021-02" db="EMBL/GenBank/DDBJ databases">
        <authorList>
            <person name="Bekaert M."/>
        </authorList>
    </citation>
    <scope>NUCLEOTIDE SEQUENCE</scope>
    <source>
        <strain evidence="2">IoA-00</strain>
    </source>
</reference>
<evidence type="ECO:0000313" key="2">
    <source>
        <dbReference type="EMBL" id="CAF2900642.1"/>
    </source>
</evidence>
<dbReference type="InterPro" id="IPR055469">
    <property type="entry name" value="DUF7041"/>
</dbReference>
<protein>
    <submittedName>
        <fullName evidence="2">(salmon louse) hypothetical protein</fullName>
    </submittedName>
</protein>
<feature type="domain" description="DUF7041" evidence="1">
    <location>
        <begin position="21"/>
        <end position="91"/>
    </location>
</feature>
<evidence type="ECO:0000313" key="3">
    <source>
        <dbReference type="Proteomes" id="UP000675881"/>
    </source>
</evidence>
<accession>A0A7R8H6P1</accession>
<dbReference type="EMBL" id="HG994582">
    <property type="protein sequence ID" value="CAF2900642.1"/>
    <property type="molecule type" value="Genomic_DNA"/>
</dbReference>
<gene>
    <name evidence="2" type="ORF">LSAA_6963</name>
</gene>
<keyword evidence="3" id="KW-1185">Reference proteome</keyword>
<dbReference type="Pfam" id="PF23055">
    <property type="entry name" value="DUF7041"/>
    <property type="match status" value="1"/>
</dbReference>
<organism evidence="2 3">
    <name type="scientific">Lepeophtheirus salmonis</name>
    <name type="common">Salmon louse</name>
    <name type="synonym">Caligus salmonis</name>
    <dbReference type="NCBI Taxonomy" id="72036"/>
    <lineage>
        <taxon>Eukaryota</taxon>
        <taxon>Metazoa</taxon>
        <taxon>Ecdysozoa</taxon>
        <taxon>Arthropoda</taxon>
        <taxon>Crustacea</taxon>
        <taxon>Multicrustacea</taxon>
        <taxon>Hexanauplia</taxon>
        <taxon>Copepoda</taxon>
        <taxon>Siphonostomatoida</taxon>
        <taxon>Caligidae</taxon>
        <taxon>Lepeophtheirus</taxon>
    </lineage>
</organism>
<evidence type="ECO:0000259" key="1">
    <source>
        <dbReference type="Pfam" id="PF23055"/>
    </source>
</evidence>
<proteinExistence type="predicted"/>
<dbReference type="AlphaFoldDB" id="A0A7R8H6P1"/>
<sequence>MLRFWVERCPHDSYGNYSQPWFRRIEAQFQLYQVSEELEKYYHLLCAIDDKDLDSFDNESQDVSSATPYFDLNTKVLDEHKIATQDRMERLSQLIEAPHTHSIDEILSLARKYLSNVPDVREAIIKQILVRSLLKCRRAGLSVQFSDFNLMYFH</sequence>